<dbReference type="InParanoid" id="A0A168S2P4"/>
<dbReference type="AlphaFoldDB" id="A0A168S2P4"/>
<name>A0A168S2P4_ABSGL</name>
<dbReference type="InterPro" id="IPR050951">
    <property type="entry name" value="Retrovirus_Pol_polyprotein"/>
</dbReference>
<dbReference type="STRING" id="4829.A0A168S2P4"/>
<dbReference type="PANTHER" id="PTHR37984:SF5">
    <property type="entry name" value="PROTEIN NYNRIN-LIKE"/>
    <property type="match status" value="1"/>
</dbReference>
<keyword evidence="2" id="KW-1185">Reference proteome</keyword>
<dbReference type="InterPro" id="IPR043128">
    <property type="entry name" value="Rev_trsase/Diguanyl_cyclase"/>
</dbReference>
<proteinExistence type="predicted"/>
<organism evidence="1">
    <name type="scientific">Absidia glauca</name>
    <name type="common">Pin mould</name>
    <dbReference type="NCBI Taxonomy" id="4829"/>
    <lineage>
        <taxon>Eukaryota</taxon>
        <taxon>Fungi</taxon>
        <taxon>Fungi incertae sedis</taxon>
        <taxon>Mucoromycota</taxon>
        <taxon>Mucoromycotina</taxon>
        <taxon>Mucoromycetes</taxon>
        <taxon>Mucorales</taxon>
        <taxon>Cunninghamellaceae</taxon>
        <taxon>Absidia</taxon>
    </lineage>
</organism>
<accession>A0A168S2P4</accession>
<dbReference type="OrthoDB" id="2268828at2759"/>
<evidence type="ECO:0000313" key="2">
    <source>
        <dbReference type="Proteomes" id="UP000078561"/>
    </source>
</evidence>
<protein>
    <recommendedName>
        <fullName evidence="3">Reverse transcriptase domain-containing protein</fullName>
    </recommendedName>
</protein>
<gene>
    <name evidence="1" type="primary">ABSGL_13379.1 scaffold 14161</name>
</gene>
<dbReference type="PANTHER" id="PTHR37984">
    <property type="entry name" value="PROTEIN CBG26694"/>
    <property type="match status" value="1"/>
</dbReference>
<dbReference type="SUPFAM" id="SSF56672">
    <property type="entry name" value="DNA/RNA polymerases"/>
    <property type="match status" value="1"/>
</dbReference>
<sequence length="240" mass="26880">MKRTGCTEPLKVTHGNRVVQHSFDVLDMSGDTQVCVGYDLFNKIGMYIGGMATSYYPPVIDTEESDDELPRADSSPVGTAVERARMMEVIAPLIQANQDVPKDSFCTMEESVIYLDTPPGQTAFRRQYPIPFALRPVVDQAIAEWIRNGTVKKATTVNMEWNSPLTLAPKKNPDGTIAKKRPCLDPRMINRLLPDDRFPLPLIDDIFSQLAGSSVFTTLDLKSAFHRFKIHEPHQDALLD</sequence>
<dbReference type="OMA" id="CTIFDLE"/>
<dbReference type="InterPro" id="IPR043502">
    <property type="entry name" value="DNA/RNA_pol_sf"/>
</dbReference>
<dbReference type="Gene3D" id="3.10.10.10">
    <property type="entry name" value="HIV Type 1 Reverse Transcriptase, subunit A, domain 1"/>
    <property type="match status" value="1"/>
</dbReference>
<dbReference type="Gene3D" id="3.30.70.270">
    <property type="match status" value="1"/>
</dbReference>
<dbReference type="EMBL" id="LT554852">
    <property type="protein sequence ID" value="SAM07722.1"/>
    <property type="molecule type" value="Genomic_DNA"/>
</dbReference>
<evidence type="ECO:0000313" key="1">
    <source>
        <dbReference type="EMBL" id="SAM07722.1"/>
    </source>
</evidence>
<dbReference type="Proteomes" id="UP000078561">
    <property type="component" value="Unassembled WGS sequence"/>
</dbReference>
<reference evidence="1" key="1">
    <citation type="submission" date="2016-04" db="EMBL/GenBank/DDBJ databases">
        <authorList>
            <person name="Evans L.H."/>
            <person name="Alamgir A."/>
            <person name="Owens N."/>
            <person name="Weber N.D."/>
            <person name="Virtaneva K."/>
            <person name="Barbian K."/>
            <person name="Babar A."/>
            <person name="Rosenke K."/>
        </authorList>
    </citation>
    <scope>NUCLEOTIDE SEQUENCE [LARGE SCALE GENOMIC DNA]</scope>
    <source>
        <strain evidence="1">CBS 101.48</strain>
    </source>
</reference>
<evidence type="ECO:0008006" key="3">
    <source>
        <dbReference type="Google" id="ProtNLM"/>
    </source>
</evidence>